<dbReference type="GO" id="GO:0032012">
    <property type="term" value="P:regulation of ARF protein signal transduction"/>
    <property type="evidence" value="ECO:0007669"/>
    <property type="project" value="InterPro"/>
</dbReference>
<feature type="non-terminal residue" evidence="11">
    <location>
        <position position="1793"/>
    </location>
</feature>
<dbReference type="Gene3D" id="1.10.1000.11">
    <property type="entry name" value="Arf Nucleotide-binding Site Opener,domain 2"/>
    <property type="match status" value="1"/>
</dbReference>
<dbReference type="InterPro" id="IPR046455">
    <property type="entry name" value="Sec7/BIG1-like_C"/>
</dbReference>
<evidence type="ECO:0000256" key="8">
    <source>
        <dbReference type="ARBA" id="ARBA00023136"/>
    </source>
</evidence>
<dbReference type="InterPro" id="IPR032817">
    <property type="entry name" value="Mon2_C"/>
</dbReference>
<evidence type="ECO:0000313" key="12">
    <source>
        <dbReference type="Proteomes" id="UP000257109"/>
    </source>
</evidence>
<dbReference type="PANTHER" id="PTHR10663:SF381">
    <property type="entry name" value="BREFELDIN A-INHIBITED GUANINE NUCLEOTIDE-EXCHANGE PROTEIN"/>
    <property type="match status" value="1"/>
</dbReference>
<comment type="subcellular location">
    <subcellularLocation>
        <location evidence="2">Cytoplasm</location>
        <location evidence="2">Cytosol</location>
    </subcellularLocation>
    <subcellularLocation>
        <location evidence="1">Membrane</location>
        <topology evidence="1">Peripheral membrane protein</topology>
        <orientation evidence="1">Cytoplasmic side</orientation>
    </subcellularLocation>
</comment>
<dbReference type="STRING" id="157652.A0A371HYX2"/>
<feature type="region of interest" description="Disordered" evidence="9">
    <location>
        <begin position="42"/>
        <end position="72"/>
    </location>
</feature>
<evidence type="ECO:0000256" key="3">
    <source>
        <dbReference type="ARBA" id="ARBA00011738"/>
    </source>
</evidence>
<evidence type="ECO:0000256" key="9">
    <source>
        <dbReference type="SAM" id="MobiDB-lite"/>
    </source>
</evidence>
<keyword evidence="8" id="KW-0472">Membrane</keyword>
<accession>A0A371HYX2</accession>
<dbReference type="Pfam" id="PF20252">
    <property type="entry name" value="BIG2_C"/>
    <property type="match status" value="1"/>
</dbReference>
<evidence type="ECO:0000256" key="7">
    <source>
        <dbReference type="ARBA" id="ARBA00022927"/>
    </source>
</evidence>
<dbReference type="CDD" id="cd00171">
    <property type="entry name" value="Sec7"/>
    <property type="match status" value="1"/>
</dbReference>
<dbReference type="InterPro" id="IPR035999">
    <property type="entry name" value="Sec7_dom_sf"/>
</dbReference>
<dbReference type="InterPro" id="IPR016024">
    <property type="entry name" value="ARM-type_fold"/>
</dbReference>
<comment type="subunit">
    <text evidence="3">Homodimer.</text>
</comment>
<dbReference type="GO" id="GO:0005802">
    <property type="term" value="C:trans-Golgi network"/>
    <property type="evidence" value="ECO:0007669"/>
    <property type="project" value="TreeGrafter"/>
</dbReference>
<dbReference type="Pfam" id="PF09324">
    <property type="entry name" value="Sec7-like_HDS"/>
    <property type="match status" value="1"/>
</dbReference>
<dbReference type="SUPFAM" id="SSF48371">
    <property type="entry name" value="ARM repeat"/>
    <property type="match status" value="1"/>
</dbReference>
<evidence type="ECO:0000256" key="5">
    <source>
        <dbReference type="ARBA" id="ARBA00022490"/>
    </source>
</evidence>
<dbReference type="PANTHER" id="PTHR10663">
    <property type="entry name" value="GUANYL-NUCLEOTIDE EXCHANGE FACTOR"/>
    <property type="match status" value="1"/>
</dbReference>
<dbReference type="Pfam" id="PF16213">
    <property type="entry name" value="DCB"/>
    <property type="match status" value="1"/>
</dbReference>
<dbReference type="SMART" id="SM00222">
    <property type="entry name" value="Sec7"/>
    <property type="match status" value="1"/>
</dbReference>
<evidence type="ECO:0000256" key="1">
    <source>
        <dbReference type="ARBA" id="ARBA00004287"/>
    </source>
</evidence>
<dbReference type="InterPro" id="IPR023394">
    <property type="entry name" value="Sec7_C_sf"/>
</dbReference>
<evidence type="ECO:0000256" key="4">
    <source>
        <dbReference type="ARBA" id="ARBA00022448"/>
    </source>
</evidence>
<evidence type="ECO:0000259" key="10">
    <source>
        <dbReference type="PROSITE" id="PS50190"/>
    </source>
</evidence>
<keyword evidence="5" id="KW-0963">Cytoplasm</keyword>
<comment type="caution">
    <text evidence="11">The sequence shown here is derived from an EMBL/GenBank/DDBJ whole genome shotgun (WGS) entry which is preliminary data.</text>
</comment>
<feature type="region of interest" description="Disordered" evidence="9">
    <location>
        <begin position="1302"/>
        <end position="1332"/>
    </location>
</feature>
<feature type="non-terminal residue" evidence="11">
    <location>
        <position position="1"/>
    </location>
</feature>
<dbReference type="Proteomes" id="UP000257109">
    <property type="component" value="Unassembled WGS sequence"/>
</dbReference>
<dbReference type="InterPro" id="IPR032691">
    <property type="entry name" value="Mon2/Sec7/BIG1-like_HUS"/>
</dbReference>
<dbReference type="Pfam" id="PF12783">
    <property type="entry name" value="Sec7-like_HUS"/>
    <property type="match status" value="1"/>
</dbReference>
<keyword evidence="12" id="KW-1185">Reference proteome</keyword>
<feature type="domain" description="SEC7" evidence="10">
    <location>
        <begin position="607"/>
        <end position="794"/>
    </location>
</feature>
<dbReference type="InterPro" id="IPR032629">
    <property type="entry name" value="DCB_dom"/>
</dbReference>
<dbReference type="Pfam" id="PF01369">
    <property type="entry name" value="Sec7"/>
    <property type="match status" value="1"/>
</dbReference>
<protein>
    <submittedName>
        <fullName evidence="11">Brefeldin A-inhibited guanine nucleotide-exchange protein 2</fullName>
    </submittedName>
</protein>
<proteinExistence type="predicted"/>
<dbReference type="SUPFAM" id="SSF48425">
    <property type="entry name" value="Sec7 domain"/>
    <property type="match status" value="1"/>
</dbReference>
<dbReference type="EMBL" id="QJKJ01001357">
    <property type="protein sequence ID" value="RDY08007.1"/>
    <property type="molecule type" value="Genomic_DNA"/>
</dbReference>
<dbReference type="Gene3D" id="1.10.220.20">
    <property type="match status" value="1"/>
</dbReference>
<dbReference type="GO" id="GO:0005829">
    <property type="term" value="C:cytosol"/>
    <property type="evidence" value="ECO:0007669"/>
    <property type="project" value="UniProtKB-SubCell"/>
</dbReference>
<sequence length="1793" mass="199765">MASSEADSRLRQVLVPALEKIVKNASWRKHAKLAHECKSVIETLTSPPKPPSPTSDDAAEPEALIPGPIHDGGPVEFSLAESESILRPLIAAAASGVAKIADPAVDAVQRLIAHGYLRGEADSGGGAPEAKLLASLIEAVCKCHDFGDDAVELLVLKTLLSAVTSISLRIHGDCLLLIVRTCYDIYLGSKNVVNQTTAKASLIQMLVIVFRRMEADSSTVPVQPIVVAELMEPVEKSDVDNSMTQSVQGFITRIVQDIDGVLNPVTPSALSGHDGAFETTTATVQATNPADLLDSTDKDMLDAKYWEISMYKTALEGRKGELVDGEVVERDDDLEIQIGNKLRRDAFLVFRALCKLSMKTPPKEASVDPQLMKGKIVALELLKILLENAGAVFRTSERFLGAIKQYLCLSLLKNSASTLLIVFQLSCSIFISLVSRFRAGLKAEIGVFFPMIVLRVLENVAQPNFQQKMIVLRFLEKLCDDSQILVDIFINYDCDVNSSNIFERMVNGLLKTAQGAPPGATTTVLPPQEETLKLEAMKCLVAVLKSIGDWMNKQLRIPDPHSGKKVEAIDNVHEAGGLLMANGNGEEPVEGSDTHSEISNEASEVSTIEQRRAYKLQLQEGISLFNRKPKKGIEFLINANKVGNSPEEIAAFLKDASGLNKTLIGDYLGEREELSLKVMHAYVDSFDFQGMEFDEAIRAFLQGFRLPGEAQKIDRIMEKFAERYCKCNPKVFSSADTAYVLAYSVILLNTDAHNPMVKNKMSAEDFIKNNRGIDDGKDVPEEYLRSLYERISRNEIKMKDVDLETQQKQAVNSNRLLGLDSILNIVIPKRGEDMETSDDLIRHMQEQFKEKARKTESVYYAATDVVILRFMIEVCWAPMLAAFSVPLDQSDDEVVIALCFEGFRYAIHVTSVMSMKTHRDAFVTSLAKFTSLHSPADIKQKNVDAIKVIVTIADEDGNYLQEAWEHILTCVSRFEHLHLLGEGAPPDATFFAFPQNDSEKTKQAKSTILPVLKKKGPGRMQYAASTVMRGSYDSTGISSNTSGAVTSEQVNNLVSNLNMLEQVGSSEMNRIFTRSQKLNSEAIIDFVKALCKVSMEELRSPSDPRVFSLTKIVEIAHYNMNRIRLVWSSIWHVLSDFFVTIGCSGNLPIAIFAMDSLRQLSMKFLEREELANYNFQNEFMKPFVIVMRKSSAVEIRELIIRCVSQMVLSRVNNVKSGWKSMFMVFTTAAYDDHKNIVLLAFEIMEKIIRDYFPYITETETTTFTDCVNCLIAFTNSRFNKEISLNSIAFLRFCATKLAEGDLGSSSRNNDKESYGKISTPSPRTGKEGKHDNGEVTDKDDHLYFWFPLLAGLSELSFDPRSEIRQSALKVLFETLRNHGHLFSLPLWERVFESVLFPIFDYVRHTIDPSGSSSEVNEVETDGQLDQDAWLYETCTLALQLVVDLFVNFYNTVNPLLRKVLTLLVSFIKRPHQSLAGIGIAAFVRLMSNAGELFSDEKWLEVVLSLKEAANATLPNFSFLDSGDFVTGNHEHASMAEDDSDPAESGSHDNLESLRTQHLYAYLSDAKCRAAVQLLLIQAVMEIYNMYRSQLSAKTILVLFEALHDVALHAHKINSNIILRSKLQEFGSLTQMQDPPLLRLENESYQICLTFLQNLVVDGPPSYEEVEVETRLIRLCQEVLEFYIEVAGSGRVSESSHGRQLHWLIPLGSGKRRELAGRAPLVVATLQAICSLGDISFEKNLTHFFPLLSSLISCEHGSTEVQVALSDMLSLTVGPLLLRLSIYCTYSNKLNVAE</sequence>
<dbReference type="GO" id="GO:0015031">
    <property type="term" value="P:protein transport"/>
    <property type="evidence" value="ECO:0007669"/>
    <property type="project" value="UniProtKB-KW"/>
</dbReference>
<dbReference type="GO" id="GO:0016020">
    <property type="term" value="C:membrane"/>
    <property type="evidence" value="ECO:0007669"/>
    <property type="project" value="UniProtKB-SubCell"/>
</dbReference>
<organism evidence="11 12">
    <name type="scientific">Mucuna pruriens</name>
    <name type="common">Velvet bean</name>
    <name type="synonym">Dolichos pruriens</name>
    <dbReference type="NCBI Taxonomy" id="157652"/>
    <lineage>
        <taxon>Eukaryota</taxon>
        <taxon>Viridiplantae</taxon>
        <taxon>Streptophyta</taxon>
        <taxon>Embryophyta</taxon>
        <taxon>Tracheophyta</taxon>
        <taxon>Spermatophyta</taxon>
        <taxon>Magnoliopsida</taxon>
        <taxon>eudicotyledons</taxon>
        <taxon>Gunneridae</taxon>
        <taxon>Pentapetalae</taxon>
        <taxon>rosids</taxon>
        <taxon>fabids</taxon>
        <taxon>Fabales</taxon>
        <taxon>Fabaceae</taxon>
        <taxon>Papilionoideae</taxon>
        <taxon>50 kb inversion clade</taxon>
        <taxon>NPAAA clade</taxon>
        <taxon>indigoferoid/millettioid clade</taxon>
        <taxon>Phaseoleae</taxon>
        <taxon>Mucuna</taxon>
    </lineage>
</organism>
<dbReference type="FunFam" id="1.10.220.20:FF:000002">
    <property type="entry name" value="Brefeldin A-inhibited guanine nucleotide-exchange protein 1"/>
    <property type="match status" value="1"/>
</dbReference>
<dbReference type="FunFam" id="1.10.1000.11:FF:000005">
    <property type="entry name" value="Brefeldin A-inhibited guanine nucleotide-exchange 1"/>
    <property type="match status" value="1"/>
</dbReference>
<dbReference type="OrthoDB" id="430364at2759"/>
<evidence type="ECO:0000256" key="6">
    <source>
        <dbReference type="ARBA" id="ARBA00022658"/>
    </source>
</evidence>
<dbReference type="InterPro" id="IPR000904">
    <property type="entry name" value="Sec7_dom"/>
</dbReference>
<reference evidence="11" key="1">
    <citation type="submission" date="2018-05" db="EMBL/GenBank/DDBJ databases">
        <title>Draft genome of Mucuna pruriens seed.</title>
        <authorList>
            <person name="Nnadi N.E."/>
            <person name="Vos R."/>
            <person name="Hasami M.H."/>
            <person name="Devisetty U.K."/>
            <person name="Aguiy J.C."/>
        </authorList>
    </citation>
    <scope>NUCLEOTIDE SEQUENCE [LARGE SCALE GENOMIC DNA]</scope>
    <source>
        <strain evidence="11">JCA_2017</strain>
    </source>
</reference>
<evidence type="ECO:0000313" key="11">
    <source>
        <dbReference type="EMBL" id="RDY08007.1"/>
    </source>
</evidence>
<dbReference type="Pfam" id="PF16206">
    <property type="entry name" value="Mon2_C"/>
    <property type="match status" value="1"/>
</dbReference>
<keyword evidence="6" id="KW-0344">Guanine-nucleotide releasing factor</keyword>
<keyword evidence="4" id="KW-0813">Transport</keyword>
<evidence type="ECO:0000256" key="2">
    <source>
        <dbReference type="ARBA" id="ARBA00004514"/>
    </source>
</evidence>
<name>A0A371HYX2_MUCPR</name>
<dbReference type="GO" id="GO:0005085">
    <property type="term" value="F:guanyl-nucleotide exchange factor activity"/>
    <property type="evidence" value="ECO:0007669"/>
    <property type="project" value="UniProtKB-KW"/>
</dbReference>
<dbReference type="PROSITE" id="PS50190">
    <property type="entry name" value="SEC7"/>
    <property type="match status" value="1"/>
</dbReference>
<dbReference type="InterPro" id="IPR015403">
    <property type="entry name" value="Mon2/Sec7/BIG1-like_HDS"/>
</dbReference>
<keyword evidence="7" id="KW-0653">Protein transport</keyword>
<gene>
    <name evidence="11" type="primary">BIG2</name>
    <name evidence="11" type="ORF">CR513_07811</name>
</gene>